<dbReference type="RefSeq" id="WP_035168386.1">
    <property type="nucleotide sequence ID" value="NZ_NGPR01000076.1"/>
</dbReference>
<protein>
    <submittedName>
        <fullName evidence="1">Uncharacterized protein</fullName>
    </submittedName>
</protein>
<organism evidence="1 2">
    <name type="scientific">Limosilactobacillus reuteri</name>
    <name type="common">Lactobacillus reuteri</name>
    <dbReference type="NCBI Taxonomy" id="1598"/>
    <lineage>
        <taxon>Bacteria</taxon>
        <taxon>Bacillati</taxon>
        <taxon>Bacillota</taxon>
        <taxon>Bacilli</taxon>
        <taxon>Lactobacillales</taxon>
        <taxon>Lactobacillaceae</taxon>
        <taxon>Limosilactobacillus</taxon>
    </lineage>
</organism>
<gene>
    <name evidence="1" type="ORF">LR3_08560</name>
</gene>
<evidence type="ECO:0000313" key="1">
    <source>
        <dbReference type="EMBL" id="KEK16107.1"/>
    </source>
</evidence>
<dbReference type="PATRIC" id="fig|1598.90.peg.516"/>
<reference evidence="1 2" key="1">
    <citation type="submission" date="2014-06" db="EMBL/GenBank/DDBJ databases">
        <title>Genetic determinant of reutericyclin biosynthesis of Lactobacillus reuteri.</title>
        <authorList>
            <person name="Lin X."/>
            <person name="Duar R."/>
            <person name="Walter J."/>
            <person name="Gaenzle M."/>
        </authorList>
    </citation>
    <scope>NUCLEOTIDE SEQUENCE [LARGE SCALE GENOMIC DNA]</scope>
    <source>
        <strain evidence="1 2">LTH2584</strain>
    </source>
</reference>
<comment type="caution">
    <text evidence="1">The sequence shown here is derived from an EMBL/GenBank/DDBJ whole genome shotgun (WGS) entry which is preliminary data.</text>
</comment>
<sequence length="65" mass="7299">MHLYRVVIGTYYLGLVAAHSEEEAIDTAVHNVLPGLRGERLAREQEKSSAELIKVSMFDEPTMII</sequence>
<proteinExistence type="predicted"/>
<dbReference type="EMBL" id="JOSX01000010">
    <property type="protein sequence ID" value="KEK16107.1"/>
    <property type="molecule type" value="Genomic_DNA"/>
</dbReference>
<dbReference type="AlphaFoldDB" id="A0A073JND9"/>
<evidence type="ECO:0000313" key="2">
    <source>
        <dbReference type="Proteomes" id="UP000027731"/>
    </source>
</evidence>
<accession>A0A073JND9</accession>
<dbReference type="Proteomes" id="UP000027731">
    <property type="component" value="Unassembled WGS sequence"/>
</dbReference>
<name>A0A073JND9_LIMRT</name>